<keyword evidence="2" id="KW-1133">Transmembrane helix</keyword>
<proteinExistence type="predicted"/>
<reference evidence="3" key="1">
    <citation type="submission" date="2020-07" db="EMBL/GenBank/DDBJ databases">
        <authorList>
            <person name="Lin J."/>
        </authorList>
    </citation>
    <scope>NUCLEOTIDE SEQUENCE</scope>
</reference>
<keyword evidence="2" id="KW-0812">Transmembrane</keyword>
<feature type="compositionally biased region" description="Basic residues" evidence="1">
    <location>
        <begin position="234"/>
        <end position="243"/>
    </location>
</feature>
<name>A0A6V7QV49_ANACO</name>
<dbReference type="EMBL" id="CAJEUB010000035">
    <property type="protein sequence ID" value="CAD1847110.1"/>
    <property type="molecule type" value="Genomic_DNA"/>
</dbReference>
<feature type="compositionally biased region" description="Acidic residues" evidence="1">
    <location>
        <begin position="202"/>
        <end position="212"/>
    </location>
</feature>
<feature type="compositionally biased region" description="Basic and acidic residues" evidence="1">
    <location>
        <begin position="248"/>
        <end position="272"/>
    </location>
</feature>
<feature type="region of interest" description="Disordered" evidence="1">
    <location>
        <begin position="147"/>
        <end position="272"/>
    </location>
</feature>
<feature type="transmembrane region" description="Helical" evidence="2">
    <location>
        <begin position="34"/>
        <end position="52"/>
    </location>
</feature>
<organism evidence="3">
    <name type="scientific">Ananas comosus var. bracteatus</name>
    <name type="common">red pineapple</name>
    <dbReference type="NCBI Taxonomy" id="296719"/>
    <lineage>
        <taxon>Eukaryota</taxon>
        <taxon>Viridiplantae</taxon>
        <taxon>Streptophyta</taxon>
        <taxon>Embryophyta</taxon>
        <taxon>Tracheophyta</taxon>
        <taxon>Spermatophyta</taxon>
        <taxon>Magnoliopsida</taxon>
        <taxon>Liliopsida</taxon>
        <taxon>Poales</taxon>
        <taxon>Bromeliaceae</taxon>
        <taxon>Bromelioideae</taxon>
        <taxon>Ananas</taxon>
    </lineage>
</organism>
<feature type="transmembrane region" description="Helical" evidence="2">
    <location>
        <begin position="64"/>
        <end position="85"/>
    </location>
</feature>
<keyword evidence="2" id="KW-0472">Membrane</keyword>
<sequence length="406" mass="45991">MNSWWLTGERRGPEWKHGWKGQTFSSLSLPPPPLLIIFAIVSFFLWLSWYVCRYEEQKRHAKVGLHLLLAVIVIGLVFAAKYVWWDQYGRFIHRPLFWTDQEAVHRSEGSPWGVAAVVVLLLVLPAKEDDDEDVPIAASLSRVVKEEGSKVEGNDDDDDDDDHVPLAQNRANKKKPTNPNKGNIMKKGEAKNNAKPSKAKNEEDDGDGDGDGDEFKVAKKKVKKRKKEEAKKVVAGKKGKKKGSVANGKEKEKKERKVFDLPGQKHDPPEERDPLRIFYESLYQQLPNSEMAAIWTVLVEGKFNKETHGDWPVNNFVFLSRMMEWGLLPVDEAKKVYANKLKNRQMKPGSPVKVVSVKKTATSSVKKVKVTNSKDFAKSLKKRKADSSDDDFLSSKKNAKKQKVSS</sequence>
<evidence type="ECO:0000313" key="3">
    <source>
        <dbReference type="EMBL" id="CAD1847110.1"/>
    </source>
</evidence>
<evidence type="ECO:0000256" key="2">
    <source>
        <dbReference type="SAM" id="Phobius"/>
    </source>
</evidence>
<feature type="region of interest" description="Disordered" evidence="1">
    <location>
        <begin position="379"/>
        <end position="406"/>
    </location>
</feature>
<evidence type="ECO:0000256" key="1">
    <source>
        <dbReference type="SAM" id="MobiDB-lite"/>
    </source>
</evidence>
<protein>
    <submittedName>
        <fullName evidence="3">Uncharacterized protein</fullName>
    </submittedName>
</protein>
<dbReference type="AlphaFoldDB" id="A0A6V7QV49"/>
<dbReference type="PANTHER" id="PTHR33828">
    <property type="entry name" value="OS05G0596200 PROTEIN"/>
    <property type="match status" value="1"/>
</dbReference>
<dbReference type="PANTHER" id="PTHR33828:SF2">
    <property type="entry name" value="NUCLEOLIN"/>
    <property type="match status" value="1"/>
</dbReference>
<accession>A0A6V7QV49</accession>
<gene>
    <name evidence="3" type="ORF">CB5_LOCUS30321</name>
</gene>
<feature type="compositionally biased region" description="Basic residues" evidence="1">
    <location>
        <begin position="397"/>
        <end position="406"/>
    </location>
</feature>